<name>A0A177SUM6_PSEPU</name>
<dbReference type="Proteomes" id="UP000077752">
    <property type="component" value="Unassembled WGS sequence"/>
</dbReference>
<dbReference type="Gene3D" id="2.160.10.10">
    <property type="entry name" value="Hexapeptide repeat proteins"/>
    <property type="match status" value="1"/>
</dbReference>
<reference evidence="1 2" key="1">
    <citation type="submission" date="2016-03" db="EMBL/GenBank/DDBJ databases">
        <title>Draft Genome Assembly of Pseudomonas putida strain CBF10-2.</title>
        <authorList>
            <person name="Iyer R.S."/>
            <person name="Damania A."/>
        </authorList>
    </citation>
    <scope>NUCLEOTIDE SEQUENCE [LARGE SCALE GENOMIC DNA]</scope>
    <source>
        <strain evidence="1 2">CBF10-2</strain>
    </source>
</reference>
<dbReference type="NCBIfam" id="TIGR02287">
    <property type="entry name" value="PaaY"/>
    <property type="match status" value="1"/>
</dbReference>
<dbReference type="Pfam" id="PF00132">
    <property type="entry name" value="Hexapep"/>
    <property type="match status" value="1"/>
</dbReference>
<evidence type="ECO:0000313" key="1">
    <source>
        <dbReference type="EMBL" id="OAI94702.1"/>
    </source>
</evidence>
<proteinExistence type="predicted"/>
<dbReference type="InterPro" id="IPR001451">
    <property type="entry name" value="Hexapep"/>
</dbReference>
<evidence type="ECO:0000313" key="2">
    <source>
        <dbReference type="Proteomes" id="UP000077752"/>
    </source>
</evidence>
<dbReference type="SUPFAM" id="SSF51161">
    <property type="entry name" value="Trimeric LpxA-like enzymes"/>
    <property type="match status" value="1"/>
</dbReference>
<organism evidence="1 2">
    <name type="scientific">Pseudomonas putida</name>
    <name type="common">Arthrobacter siderocapsulatus</name>
    <dbReference type="NCBI Taxonomy" id="303"/>
    <lineage>
        <taxon>Bacteria</taxon>
        <taxon>Pseudomonadati</taxon>
        <taxon>Pseudomonadota</taxon>
        <taxon>Gammaproteobacteria</taxon>
        <taxon>Pseudomonadales</taxon>
        <taxon>Pseudomonadaceae</taxon>
        <taxon>Pseudomonas</taxon>
    </lineage>
</organism>
<dbReference type="EMBL" id="LUCV01000004">
    <property type="protein sequence ID" value="OAI94702.1"/>
    <property type="molecule type" value="Genomic_DNA"/>
</dbReference>
<dbReference type="CDD" id="cd04745">
    <property type="entry name" value="LbH_paaY_like"/>
    <property type="match status" value="1"/>
</dbReference>
<dbReference type="InterPro" id="IPR011974">
    <property type="entry name" value="PaaY"/>
</dbReference>
<accession>A0A177SUM6</accession>
<dbReference type="PANTHER" id="PTHR13061:SF29">
    <property type="entry name" value="GAMMA CARBONIC ANHYDRASE-LIKE 1, MITOCHONDRIAL-RELATED"/>
    <property type="match status" value="1"/>
</dbReference>
<comment type="caution">
    <text evidence="1">The sequence shown here is derived from an EMBL/GenBank/DDBJ whole genome shotgun (WGS) entry which is preliminary data.</text>
</comment>
<dbReference type="AlphaFoldDB" id="A0A177SUM6"/>
<protein>
    <submittedName>
        <fullName evidence="1">Phenylacetic acid degradation protein PaaY</fullName>
    </submittedName>
</protein>
<dbReference type="RefSeq" id="WP_064301286.1">
    <property type="nucleotide sequence ID" value="NZ_LUCV01000004.1"/>
</dbReference>
<dbReference type="InterPro" id="IPR050484">
    <property type="entry name" value="Transf_Hexapept/Carb_Anhydrase"/>
</dbReference>
<gene>
    <name evidence="1" type="ORF">AYO28_06645</name>
</gene>
<dbReference type="InterPro" id="IPR011004">
    <property type="entry name" value="Trimer_LpxA-like_sf"/>
</dbReference>
<dbReference type="PANTHER" id="PTHR13061">
    <property type="entry name" value="DYNACTIN SUBUNIT P25"/>
    <property type="match status" value="1"/>
</dbReference>
<sequence>MACYSIDGLTPVVHPTAYVHPSAVLIGDVIVGPQCYVGPLAALRGDFGRIVLEEGANLQDTCVMHGFPASDTVVERNGHVGHGAVLHGCVVGEDALIGMNAVILDNARIAPRCIVSAGALVKAGFQCEEQSLVLGSPAKVTRRLSDDEVAWKQTGTRAYQQLTRRCLETLHECAPLTEVEAGRGRYRDDAVRPKLPGGA</sequence>